<dbReference type="InterPro" id="IPR039305">
    <property type="entry name" value="PILS2/6"/>
</dbReference>
<keyword evidence="3 6" id="KW-1133">Transmembrane helix</keyword>
<dbReference type="EMBL" id="CM017638">
    <property type="protein sequence ID" value="TYJ43225.1"/>
    <property type="molecule type" value="Genomic_DNA"/>
</dbReference>
<evidence type="ECO:0008006" key="9">
    <source>
        <dbReference type="Google" id="ProtNLM"/>
    </source>
</evidence>
<name>A0A5D2ZW28_GOSMU</name>
<evidence type="ECO:0000256" key="5">
    <source>
        <dbReference type="ARBA" id="ARBA00023294"/>
    </source>
</evidence>
<keyword evidence="4 6" id="KW-0472">Membrane</keyword>
<accession>A0A5D2ZW28</accession>
<feature type="transmembrane region" description="Helical" evidence="6">
    <location>
        <begin position="119"/>
        <end position="137"/>
    </location>
</feature>
<evidence type="ECO:0000313" key="8">
    <source>
        <dbReference type="Proteomes" id="UP000323597"/>
    </source>
</evidence>
<protein>
    <recommendedName>
        <fullName evidence="9">Transporter C5D6.04</fullName>
    </recommendedName>
</protein>
<dbReference type="PANTHER" id="PTHR31419:SF2">
    <property type="entry name" value="PROTEIN PIN-LIKES 2"/>
    <property type="match status" value="1"/>
</dbReference>
<feature type="transmembrane region" description="Helical" evidence="6">
    <location>
        <begin position="157"/>
        <end position="176"/>
    </location>
</feature>
<feature type="transmembrane region" description="Helical" evidence="6">
    <location>
        <begin position="424"/>
        <end position="445"/>
    </location>
</feature>
<comment type="subcellular location">
    <subcellularLocation>
        <location evidence="1">Endomembrane system</location>
        <topology evidence="1">Multi-pass membrane protein</topology>
    </subcellularLocation>
</comment>
<dbReference type="GO" id="GO:0016020">
    <property type="term" value="C:membrane"/>
    <property type="evidence" value="ECO:0007669"/>
    <property type="project" value="InterPro"/>
</dbReference>
<feature type="transmembrane region" description="Helical" evidence="6">
    <location>
        <begin position="391"/>
        <end position="412"/>
    </location>
</feature>
<keyword evidence="5" id="KW-0927">Auxin signaling pathway</keyword>
<dbReference type="GO" id="GO:0012505">
    <property type="term" value="C:endomembrane system"/>
    <property type="evidence" value="ECO:0007669"/>
    <property type="project" value="UniProtKB-SubCell"/>
</dbReference>
<evidence type="ECO:0000256" key="2">
    <source>
        <dbReference type="ARBA" id="ARBA00022692"/>
    </source>
</evidence>
<dbReference type="AlphaFoldDB" id="A0A5D2ZW28"/>
<sequence length="451" mass="49766">MIRYLAEFYKNDMKSNSEDLLSAILPLMKLLSLTVIGLFLAHPKTQIIPRATFKLLSKLVFALFLPCLIFTELGESITIDSIARWWFIPVNVLISTFVGCLLGLLVVIICRPPPEYQRFTIVMTAFGNTGNLCLAIVGSVCHTSNSPFGPHCHSRGVAYVCFAQCVAVILVYTLVYHMMEPPLQFYEVLEEGTEIEEQRPVNDISRPLLIEAEWPGIEEKETEHSKTPFIARIFNSISSRSTSTFPDIDINGDTSGSSPMSIRCLAEPRVVRKIRIVAEQTPIQHILQPPTIASLLAIIVGTVPQLKSYVFGYDAPLSFITDSLQIVAGAMVPSVMLILGGMLAEGPNDSKLGLRTTIGIIVARLLVLPLLGIGIVTLASKLDLLVADDAMYRFVLLLQYTTPSAILLGAIASLRSYAVREASALLFWQHLFALFSLSLYVVVYFKLLPAM</sequence>
<gene>
    <name evidence="7" type="ORF">E1A91_A03G139600v1</name>
</gene>
<evidence type="ECO:0000256" key="1">
    <source>
        <dbReference type="ARBA" id="ARBA00004127"/>
    </source>
</evidence>
<feature type="transmembrane region" description="Helical" evidence="6">
    <location>
        <begin position="85"/>
        <end position="107"/>
    </location>
</feature>
<evidence type="ECO:0000256" key="4">
    <source>
        <dbReference type="ARBA" id="ARBA00023136"/>
    </source>
</evidence>
<dbReference type="Pfam" id="PF03547">
    <property type="entry name" value="Mem_trans"/>
    <property type="match status" value="1"/>
</dbReference>
<evidence type="ECO:0000256" key="3">
    <source>
        <dbReference type="ARBA" id="ARBA00022989"/>
    </source>
</evidence>
<dbReference type="GO" id="GO:0009734">
    <property type="term" value="P:auxin-activated signaling pathway"/>
    <property type="evidence" value="ECO:0007669"/>
    <property type="project" value="UniProtKB-KW"/>
</dbReference>
<dbReference type="GO" id="GO:0080162">
    <property type="term" value="P:endoplasmic reticulum to cytosol auxin transport"/>
    <property type="evidence" value="ECO:0007669"/>
    <property type="project" value="InterPro"/>
</dbReference>
<dbReference type="Proteomes" id="UP000323597">
    <property type="component" value="Chromosome A03"/>
</dbReference>
<evidence type="ECO:0000313" key="7">
    <source>
        <dbReference type="EMBL" id="TYJ43225.1"/>
    </source>
</evidence>
<feature type="transmembrane region" description="Helical" evidence="6">
    <location>
        <begin position="324"/>
        <end position="344"/>
    </location>
</feature>
<proteinExistence type="predicted"/>
<dbReference type="PANTHER" id="PTHR31419">
    <property type="entry name" value="PROTEIN PIN-LIKES 2"/>
    <property type="match status" value="1"/>
</dbReference>
<feature type="transmembrane region" description="Helical" evidence="6">
    <location>
        <begin position="356"/>
        <end position="379"/>
    </location>
</feature>
<feature type="transmembrane region" description="Helical" evidence="6">
    <location>
        <begin position="292"/>
        <end position="312"/>
    </location>
</feature>
<dbReference type="InterPro" id="IPR004776">
    <property type="entry name" value="Mem_transp_PIN-like"/>
</dbReference>
<feature type="transmembrane region" description="Helical" evidence="6">
    <location>
        <begin position="53"/>
        <end position="73"/>
    </location>
</feature>
<feature type="transmembrane region" description="Helical" evidence="6">
    <location>
        <begin position="20"/>
        <end position="41"/>
    </location>
</feature>
<keyword evidence="2 6" id="KW-0812">Transmembrane</keyword>
<keyword evidence="8" id="KW-1185">Reference proteome</keyword>
<reference evidence="7 8" key="1">
    <citation type="submission" date="2019-07" db="EMBL/GenBank/DDBJ databases">
        <title>WGS assembly of Gossypium mustelinum.</title>
        <authorList>
            <person name="Chen Z.J."/>
            <person name="Sreedasyam A."/>
            <person name="Ando A."/>
            <person name="Song Q."/>
            <person name="De L."/>
            <person name="Hulse-Kemp A."/>
            <person name="Ding M."/>
            <person name="Ye W."/>
            <person name="Kirkbride R."/>
            <person name="Jenkins J."/>
            <person name="Plott C."/>
            <person name="Lovell J."/>
            <person name="Lin Y.-M."/>
            <person name="Vaughn R."/>
            <person name="Liu B."/>
            <person name="Li W."/>
            <person name="Simpson S."/>
            <person name="Scheffler B."/>
            <person name="Saski C."/>
            <person name="Grover C."/>
            <person name="Hu G."/>
            <person name="Conover J."/>
            <person name="Carlson J."/>
            <person name="Shu S."/>
            <person name="Boston L."/>
            <person name="Williams M."/>
            <person name="Peterson D."/>
            <person name="Mcgee K."/>
            <person name="Jones D."/>
            <person name="Wendel J."/>
            <person name="Stelly D."/>
            <person name="Grimwood J."/>
            <person name="Schmutz J."/>
        </authorList>
    </citation>
    <scope>NUCLEOTIDE SEQUENCE [LARGE SCALE GENOMIC DNA]</scope>
    <source>
        <strain evidence="7">1408120.09</strain>
    </source>
</reference>
<organism evidence="7 8">
    <name type="scientific">Gossypium mustelinum</name>
    <name type="common">Cotton</name>
    <name type="synonym">Gossypium caicoense</name>
    <dbReference type="NCBI Taxonomy" id="34275"/>
    <lineage>
        <taxon>Eukaryota</taxon>
        <taxon>Viridiplantae</taxon>
        <taxon>Streptophyta</taxon>
        <taxon>Embryophyta</taxon>
        <taxon>Tracheophyta</taxon>
        <taxon>Spermatophyta</taxon>
        <taxon>Magnoliopsida</taxon>
        <taxon>eudicotyledons</taxon>
        <taxon>Gunneridae</taxon>
        <taxon>Pentapetalae</taxon>
        <taxon>rosids</taxon>
        <taxon>malvids</taxon>
        <taxon>Malvales</taxon>
        <taxon>Malvaceae</taxon>
        <taxon>Malvoideae</taxon>
        <taxon>Gossypium</taxon>
    </lineage>
</organism>
<evidence type="ECO:0000256" key="6">
    <source>
        <dbReference type="SAM" id="Phobius"/>
    </source>
</evidence>
<dbReference type="EMBL" id="CM017638">
    <property type="protein sequence ID" value="TYJ43226.1"/>
    <property type="molecule type" value="Genomic_DNA"/>
</dbReference>